<dbReference type="SUPFAM" id="SSF48403">
    <property type="entry name" value="Ankyrin repeat"/>
    <property type="match status" value="1"/>
</dbReference>
<protein>
    <submittedName>
        <fullName evidence="1">Unnamed protein product</fullName>
    </submittedName>
</protein>
<keyword evidence="2" id="KW-1185">Reference proteome</keyword>
<comment type="caution">
    <text evidence="1">The sequence shown here is derived from an EMBL/GenBank/DDBJ whole genome shotgun (WGS) entry which is preliminary data.</text>
</comment>
<dbReference type="EMBL" id="BSXW01000547">
    <property type="protein sequence ID" value="GMF25279.1"/>
    <property type="molecule type" value="Genomic_DNA"/>
</dbReference>
<dbReference type="Proteomes" id="UP001165083">
    <property type="component" value="Unassembled WGS sequence"/>
</dbReference>
<dbReference type="InterPro" id="IPR036770">
    <property type="entry name" value="Ankyrin_rpt-contain_sf"/>
</dbReference>
<gene>
    <name evidence="1" type="ORF">Plil01_001041200</name>
</gene>
<organism evidence="1 2">
    <name type="scientific">Phytophthora lilii</name>
    <dbReference type="NCBI Taxonomy" id="2077276"/>
    <lineage>
        <taxon>Eukaryota</taxon>
        <taxon>Sar</taxon>
        <taxon>Stramenopiles</taxon>
        <taxon>Oomycota</taxon>
        <taxon>Peronosporomycetes</taxon>
        <taxon>Peronosporales</taxon>
        <taxon>Peronosporaceae</taxon>
        <taxon>Phytophthora</taxon>
    </lineage>
</organism>
<accession>A0A9W6U3J8</accession>
<sequence>MSRHERWPNAIHLAAVRGHVDVAQFLYTESFIGCGEETVTAARNGHLLAVKWLYKHYSNTTLGGLFPKPQQNSELVQEFMCAMDAAASNGHLKVLQFLHGLDKGSHL</sequence>
<dbReference type="OrthoDB" id="120242at2759"/>
<dbReference type="Gene3D" id="1.25.40.20">
    <property type="entry name" value="Ankyrin repeat-containing domain"/>
    <property type="match status" value="1"/>
</dbReference>
<evidence type="ECO:0000313" key="2">
    <source>
        <dbReference type="Proteomes" id="UP001165083"/>
    </source>
</evidence>
<name>A0A9W6U3J8_9STRA</name>
<evidence type="ECO:0000313" key="1">
    <source>
        <dbReference type="EMBL" id="GMF25279.1"/>
    </source>
</evidence>
<reference evidence="1" key="1">
    <citation type="submission" date="2023-04" db="EMBL/GenBank/DDBJ databases">
        <title>Phytophthora lilii NBRC 32176.</title>
        <authorList>
            <person name="Ichikawa N."/>
            <person name="Sato H."/>
            <person name="Tonouchi N."/>
        </authorList>
    </citation>
    <scope>NUCLEOTIDE SEQUENCE</scope>
    <source>
        <strain evidence="1">NBRC 32176</strain>
    </source>
</reference>
<dbReference type="InterPro" id="IPR052050">
    <property type="entry name" value="SecEffector_AnkRepeat"/>
</dbReference>
<proteinExistence type="predicted"/>
<dbReference type="PANTHER" id="PTHR46586">
    <property type="entry name" value="ANKYRIN REPEAT-CONTAINING PROTEIN"/>
    <property type="match status" value="1"/>
</dbReference>
<dbReference type="PANTHER" id="PTHR46586:SF3">
    <property type="entry name" value="ANKYRIN REPEAT-CONTAINING PROTEIN"/>
    <property type="match status" value="1"/>
</dbReference>
<dbReference type="AlphaFoldDB" id="A0A9W6U3J8"/>